<feature type="compositionally biased region" description="Basic residues" evidence="12">
    <location>
        <begin position="522"/>
        <end position="534"/>
    </location>
</feature>
<keyword evidence="5 11" id="KW-0347">Helicase</keyword>
<comment type="caution">
    <text evidence="16">The sequence shown here is derived from an EMBL/GenBank/DDBJ whole genome shotgun (WGS) entry which is preliminary data.</text>
</comment>
<dbReference type="GO" id="GO:0005524">
    <property type="term" value="F:ATP binding"/>
    <property type="evidence" value="ECO:0007669"/>
    <property type="project" value="UniProtKB-KW"/>
</dbReference>
<dbReference type="SMART" id="SM00490">
    <property type="entry name" value="HELICc"/>
    <property type="match status" value="1"/>
</dbReference>
<dbReference type="Proteomes" id="UP000005384">
    <property type="component" value="Unassembled WGS sequence"/>
</dbReference>
<dbReference type="Pfam" id="PF00271">
    <property type="entry name" value="Helicase_C"/>
    <property type="match status" value="1"/>
</dbReference>
<evidence type="ECO:0000256" key="4">
    <source>
        <dbReference type="ARBA" id="ARBA00022801"/>
    </source>
</evidence>
<dbReference type="InterPro" id="IPR000629">
    <property type="entry name" value="RNA-helicase_DEAD-box_CS"/>
</dbReference>
<dbReference type="PANTHER" id="PTHR47959:SF13">
    <property type="entry name" value="ATP-DEPENDENT RNA HELICASE RHLE"/>
    <property type="match status" value="1"/>
</dbReference>
<evidence type="ECO:0000256" key="2">
    <source>
        <dbReference type="ARBA" id="ARBA00022490"/>
    </source>
</evidence>
<dbReference type="Pfam" id="PF00270">
    <property type="entry name" value="DEAD"/>
    <property type="match status" value="1"/>
</dbReference>
<evidence type="ECO:0000256" key="1">
    <source>
        <dbReference type="ARBA" id="ARBA00012552"/>
    </source>
</evidence>
<dbReference type="SUPFAM" id="SSF52540">
    <property type="entry name" value="P-loop containing nucleoside triphosphate hydrolases"/>
    <property type="match status" value="1"/>
</dbReference>
<dbReference type="Gene3D" id="3.40.50.300">
    <property type="entry name" value="P-loop containing nucleotide triphosphate hydrolases"/>
    <property type="match status" value="2"/>
</dbReference>
<comment type="similarity">
    <text evidence="7 11">Belongs to the DEAD box helicase family.</text>
</comment>
<dbReference type="GO" id="GO:0003723">
    <property type="term" value="F:RNA binding"/>
    <property type="evidence" value="ECO:0007669"/>
    <property type="project" value="UniProtKB-ARBA"/>
</dbReference>
<sequence>MEFKELNLSPLLLKALEKKGYSQPSPIQEQAIPYVLEKRDLLGCAQTGTGKTAAFALPIIQNLMECPRKRQQKKPIRALILTPTRELALQIADNIKEYGEYTPVKGTVIFGGVSAVPQIQDLRKGVDILVATPGRLNDLIGQREIDLSYVEIFVLDEADRMLDMGFIHDVKKVIALLPKKRQTLLFSATMPGEIQSLASKLLHNPVKVEVTPVSSTVDMIETSLYYVDKANKRKLLEYLLKHEDITSTLVFTRTKHGADQVSKYLTKAGINAAAIHGDKSQGARQTALNNFKSGKLRVLVATDIAARGIDIEELSCVINFDLPNISETYVHRIGRTGRAGLGGRALSFCAIEEKDYVRDIEKLIGKTIPVIEDHPYPMSVFEIAPKEETSSGRTSSSRRAGNAKKDASSPKAGNSKKASSSQKAASSRKDTSTKKSASTQKSNSTQKSASPQKTNSSQKNTFPRKNASPQKAASSPNASNQKKSSAPKKATSLIKTVPVSKTAPPKEAAPNHQQQSQPPSSRRSKPIIRTLHSR</sequence>
<dbReference type="InterPro" id="IPR001650">
    <property type="entry name" value="Helicase_C-like"/>
</dbReference>
<dbReference type="HOGENOM" id="CLU_003041_28_3_9"/>
<evidence type="ECO:0000256" key="11">
    <source>
        <dbReference type="RuleBase" id="RU000492"/>
    </source>
</evidence>
<feature type="domain" description="DEAD-box RNA helicase Q" evidence="15">
    <location>
        <begin position="1"/>
        <end position="29"/>
    </location>
</feature>
<keyword evidence="6 11" id="KW-0067">ATP-binding</keyword>
<dbReference type="PROSITE" id="PS51192">
    <property type="entry name" value="HELICASE_ATP_BIND_1"/>
    <property type="match status" value="1"/>
</dbReference>
<evidence type="ECO:0000259" key="15">
    <source>
        <dbReference type="PROSITE" id="PS51195"/>
    </source>
</evidence>
<organism evidence="16 17">
    <name type="scientific">Hungatella hathewayi WAL-18680</name>
    <dbReference type="NCBI Taxonomy" id="742737"/>
    <lineage>
        <taxon>Bacteria</taxon>
        <taxon>Bacillati</taxon>
        <taxon>Bacillota</taxon>
        <taxon>Clostridia</taxon>
        <taxon>Lachnospirales</taxon>
        <taxon>Lachnospiraceae</taxon>
        <taxon>Hungatella</taxon>
    </lineage>
</organism>
<feature type="region of interest" description="Disordered" evidence="12">
    <location>
        <begin position="383"/>
        <end position="534"/>
    </location>
</feature>
<evidence type="ECO:0000256" key="7">
    <source>
        <dbReference type="ARBA" id="ARBA00038437"/>
    </source>
</evidence>
<evidence type="ECO:0000259" key="13">
    <source>
        <dbReference type="PROSITE" id="PS51192"/>
    </source>
</evidence>
<dbReference type="FunFam" id="3.40.50.300:FF:000108">
    <property type="entry name" value="ATP-dependent RNA helicase RhlE"/>
    <property type="match status" value="1"/>
</dbReference>
<dbReference type="GO" id="GO:0016787">
    <property type="term" value="F:hydrolase activity"/>
    <property type="evidence" value="ECO:0007669"/>
    <property type="project" value="UniProtKB-KW"/>
</dbReference>
<dbReference type="GO" id="GO:0005829">
    <property type="term" value="C:cytosol"/>
    <property type="evidence" value="ECO:0007669"/>
    <property type="project" value="TreeGrafter"/>
</dbReference>
<feature type="short sequence motif" description="Q motif" evidence="10">
    <location>
        <begin position="1"/>
        <end position="29"/>
    </location>
</feature>
<dbReference type="PROSITE" id="PS00039">
    <property type="entry name" value="DEAD_ATP_HELICASE"/>
    <property type="match status" value="1"/>
</dbReference>
<keyword evidence="2" id="KW-0963">Cytoplasm</keyword>
<evidence type="ECO:0000256" key="6">
    <source>
        <dbReference type="ARBA" id="ARBA00022840"/>
    </source>
</evidence>
<comment type="catalytic activity">
    <reaction evidence="8">
        <text>ATP + H2O = ADP + phosphate + H(+)</text>
        <dbReference type="Rhea" id="RHEA:13065"/>
        <dbReference type="ChEBI" id="CHEBI:15377"/>
        <dbReference type="ChEBI" id="CHEBI:15378"/>
        <dbReference type="ChEBI" id="CHEBI:30616"/>
        <dbReference type="ChEBI" id="CHEBI:43474"/>
        <dbReference type="ChEBI" id="CHEBI:456216"/>
        <dbReference type="EC" id="3.6.4.13"/>
    </reaction>
</comment>
<evidence type="ECO:0000256" key="10">
    <source>
        <dbReference type="PROSITE-ProRule" id="PRU00552"/>
    </source>
</evidence>
<dbReference type="PROSITE" id="PS51195">
    <property type="entry name" value="Q_MOTIF"/>
    <property type="match status" value="1"/>
</dbReference>
<name>G5IKM8_9FIRM</name>
<dbReference type="CDD" id="cd18787">
    <property type="entry name" value="SF2_C_DEAD"/>
    <property type="match status" value="1"/>
</dbReference>
<dbReference type="CDD" id="cd00268">
    <property type="entry name" value="DEADc"/>
    <property type="match status" value="1"/>
</dbReference>
<dbReference type="SMART" id="SM00487">
    <property type="entry name" value="DEXDc"/>
    <property type="match status" value="1"/>
</dbReference>
<evidence type="ECO:0000259" key="14">
    <source>
        <dbReference type="PROSITE" id="PS51194"/>
    </source>
</evidence>
<evidence type="ECO:0000256" key="12">
    <source>
        <dbReference type="SAM" id="MobiDB-lite"/>
    </source>
</evidence>
<dbReference type="InterPro" id="IPR014001">
    <property type="entry name" value="Helicase_ATP-bd"/>
</dbReference>
<dbReference type="InterPro" id="IPR050079">
    <property type="entry name" value="DEAD_box_RNA_helicase"/>
</dbReference>
<keyword evidence="17" id="KW-1185">Reference proteome</keyword>
<dbReference type="InterPro" id="IPR027417">
    <property type="entry name" value="P-loop_NTPase"/>
</dbReference>
<evidence type="ECO:0000313" key="17">
    <source>
        <dbReference type="Proteomes" id="UP000005384"/>
    </source>
</evidence>
<dbReference type="InterPro" id="IPR011545">
    <property type="entry name" value="DEAD/DEAH_box_helicase_dom"/>
</dbReference>
<evidence type="ECO:0000256" key="5">
    <source>
        <dbReference type="ARBA" id="ARBA00022806"/>
    </source>
</evidence>
<proteinExistence type="inferred from homology"/>
<feature type="domain" description="Helicase C-terminal" evidence="14">
    <location>
        <begin position="234"/>
        <end position="384"/>
    </location>
</feature>
<dbReference type="InterPro" id="IPR044742">
    <property type="entry name" value="DEAD/DEAH_RhlB"/>
</dbReference>
<evidence type="ECO:0000256" key="9">
    <source>
        <dbReference type="ARBA" id="ARBA00067932"/>
    </source>
</evidence>
<evidence type="ECO:0000256" key="8">
    <source>
        <dbReference type="ARBA" id="ARBA00047984"/>
    </source>
</evidence>
<dbReference type="GO" id="GO:0003724">
    <property type="term" value="F:RNA helicase activity"/>
    <property type="evidence" value="ECO:0007669"/>
    <property type="project" value="UniProtKB-EC"/>
</dbReference>
<dbReference type="EMBL" id="ADLN01000112">
    <property type="protein sequence ID" value="EHI57960.1"/>
    <property type="molecule type" value="Genomic_DNA"/>
</dbReference>
<dbReference type="EC" id="3.6.4.13" evidence="1"/>
<dbReference type="RefSeq" id="WP_006782047.1">
    <property type="nucleotide sequence ID" value="NZ_CP040506.1"/>
</dbReference>
<gene>
    <name evidence="16" type="ORF">HMPREF9473_04056</name>
</gene>
<dbReference type="OrthoDB" id="9805696at2"/>
<evidence type="ECO:0000313" key="16">
    <source>
        <dbReference type="EMBL" id="EHI57960.1"/>
    </source>
</evidence>
<accession>G5IKM8</accession>
<feature type="compositionally biased region" description="Low complexity" evidence="12">
    <location>
        <begin position="409"/>
        <end position="425"/>
    </location>
</feature>
<dbReference type="PANTHER" id="PTHR47959">
    <property type="entry name" value="ATP-DEPENDENT RNA HELICASE RHLE-RELATED"/>
    <property type="match status" value="1"/>
</dbReference>
<keyword evidence="3 11" id="KW-0547">Nucleotide-binding</keyword>
<reference evidence="16 17" key="1">
    <citation type="submission" date="2011-08" db="EMBL/GenBank/DDBJ databases">
        <title>The Genome Sequence of Clostridium hathewayi WAL-18680.</title>
        <authorList>
            <consortium name="The Broad Institute Genome Sequencing Platform"/>
            <person name="Earl A."/>
            <person name="Ward D."/>
            <person name="Feldgarden M."/>
            <person name="Gevers D."/>
            <person name="Finegold S.M."/>
            <person name="Summanen P.H."/>
            <person name="Molitoris D.R."/>
            <person name="Song M."/>
            <person name="Daigneault M."/>
            <person name="Allen-Vercoe E."/>
            <person name="Young S.K."/>
            <person name="Zeng Q."/>
            <person name="Gargeya S."/>
            <person name="Fitzgerald M."/>
            <person name="Haas B."/>
            <person name="Abouelleil A."/>
            <person name="Alvarado L."/>
            <person name="Arachchi H.M."/>
            <person name="Berlin A."/>
            <person name="Brown A."/>
            <person name="Chapman S.B."/>
            <person name="Chen Z."/>
            <person name="Dunbar C."/>
            <person name="Freedman E."/>
            <person name="Gearin G."/>
            <person name="Gellesch M."/>
            <person name="Goldberg J."/>
            <person name="Griggs A."/>
            <person name="Gujja S."/>
            <person name="Heiman D."/>
            <person name="Howarth C."/>
            <person name="Larson L."/>
            <person name="Lui A."/>
            <person name="MacDonald P.J.P."/>
            <person name="Montmayeur A."/>
            <person name="Murphy C."/>
            <person name="Neiman D."/>
            <person name="Pearson M."/>
            <person name="Priest M."/>
            <person name="Roberts A."/>
            <person name="Saif S."/>
            <person name="Shea T."/>
            <person name="Shenoy N."/>
            <person name="Sisk P."/>
            <person name="Stolte C."/>
            <person name="Sykes S."/>
            <person name="Wortman J."/>
            <person name="Nusbaum C."/>
            <person name="Birren B."/>
        </authorList>
    </citation>
    <scope>NUCLEOTIDE SEQUENCE [LARGE SCALE GENOMIC DNA]</scope>
    <source>
        <strain evidence="16 17">WAL-18680</strain>
    </source>
</reference>
<protein>
    <recommendedName>
        <fullName evidence="9">ATP-dependent RNA helicase CshA</fullName>
        <ecNumber evidence="1">3.6.4.13</ecNumber>
    </recommendedName>
</protein>
<keyword evidence="4 11" id="KW-0378">Hydrolase</keyword>
<dbReference type="InterPro" id="IPR014014">
    <property type="entry name" value="RNA_helicase_DEAD_Q_motif"/>
</dbReference>
<dbReference type="PATRIC" id="fig|742737.3.peg.4041"/>
<feature type="compositionally biased region" description="Polar residues" evidence="12">
    <location>
        <begin position="451"/>
        <end position="484"/>
    </location>
</feature>
<evidence type="ECO:0000256" key="3">
    <source>
        <dbReference type="ARBA" id="ARBA00022741"/>
    </source>
</evidence>
<dbReference type="AlphaFoldDB" id="G5IKM8"/>
<dbReference type="PROSITE" id="PS51194">
    <property type="entry name" value="HELICASE_CTER"/>
    <property type="match status" value="1"/>
</dbReference>
<feature type="domain" description="Helicase ATP-binding" evidence="13">
    <location>
        <begin position="32"/>
        <end position="208"/>
    </location>
</feature>
<feature type="compositionally biased region" description="Low complexity" evidence="12">
    <location>
        <begin position="434"/>
        <end position="450"/>
    </location>
</feature>